<dbReference type="EMBL" id="LNYV01000001">
    <property type="protein sequence ID" value="KTD60609.1"/>
    <property type="molecule type" value="Genomic_DNA"/>
</dbReference>
<organism evidence="2 3">
    <name type="scientific">Legionella sainthelensi</name>
    <dbReference type="NCBI Taxonomy" id="28087"/>
    <lineage>
        <taxon>Bacteria</taxon>
        <taxon>Pseudomonadati</taxon>
        <taxon>Pseudomonadota</taxon>
        <taxon>Gammaproteobacteria</taxon>
        <taxon>Legionellales</taxon>
        <taxon>Legionellaceae</taxon>
        <taxon>Legionella</taxon>
    </lineage>
</organism>
<feature type="compositionally biased region" description="Acidic residues" evidence="1">
    <location>
        <begin position="183"/>
        <end position="192"/>
    </location>
</feature>
<gene>
    <name evidence="2" type="ORF">Lsai_0067</name>
</gene>
<proteinExistence type="predicted"/>
<reference evidence="2 3" key="1">
    <citation type="submission" date="2015-11" db="EMBL/GenBank/DDBJ databases">
        <title>Genomic analysis of 38 Legionella species identifies large and diverse effector repertoires.</title>
        <authorList>
            <person name="Burstein D."/>
            <person name="Amaro F."/>
            <person name="Zusman T."/>
            <person name="Lifshitz Z."/>
            <person name="Cohen O."/>
            <person name="Gilbert J.A."/>
            <person name="Pupko T."/>
            <person name="Shuman H.A."/>
            <person name="Segal G."/>
        </authorList>
    </citation>
    <scope>NUCLEOTIDE SEQUENCE [LARGE SCALE GENOMIC DNA]</scope>
    <source>
        <strain evidence="2 3">Mt.St.Helens-4</strain>
    </source>
</reference>
<dbReference type="eggNOG" id="ENOG5031E2B">
    <property type="taxonomic scope" value="Bacteria"/>
</dbReference>
<dbReference type="PATRIC" id="fig|28087.4.peg.70"/>
<dbReference type="RefSeq" id="WP_027271148.1">
    <property type="nucleotide sequence ID" value="NZ_CAAAJE010000014.1"/>
</dbReference>
<dbReference type="Proteomes" id="UP000054621">
    <property type="component" value="Unassembled WGS sequence"/>
</dbReference>
<sequence>MHYKVSEQFARGEEKAIAEFKELNDAKIFIAQKQENTRIEKQKIIFRLYDDCDLLHEFNEYNSTVAYAKYADGNGDFNIIKFPYHVMIKAPHATDKKCIANFIHKINANLFVISKCNRDALLNENDLFFIFKEQNLIDTLNKIICTHRKTKSERTDDNGKGAKFHPSPLPKRPIPPGGPSDCWIEENNEDES</sequence>
<evidence type="ECO:0000313" key="2">
    <source>
        <dbReference type="EMBL" id="KTD60609.1"/>
    </source>
</evidence>
<dbReference type="OrthoDB" id="5636099at2"/>
<feature type="region of interest" description="Disordered" evidence="1">
    <location>
        <begin position="151"/>
        <end position="192"/>
    </location>
</feature>
<evidence type="ECO:0000256" key="1">
    <source>
        <dbReference type="SAM" id="MobiDB-lite"/>
    </source>
</evidence>
<evidence type="ECO:0000313" key="3">
    <source>
        <dbReference type="Proteomes" id="UP000054621"/>
    </source>
</evidence>
<feature type="compositionally biased region" description="Pro residues" evidence="1">
    <location>
        <begin position="167"/>
        <end position="178"/>
    </location>
</feature>
<dbReference type="AlphaFoldDB" id="A0A0W0YUR6"/>
<comment type="caution">
    <text evidence="2">The sequence shown here is derived from an EMBL/GenBank/DDBJ whole genome shotgun (WGS) entry which is preliminary data.</text>
</comment>
<protein>
    <submittedName>
        <fullName evidence="2">Uncharacterized protein</fullName>
    </submittedName>
</protein>
<name>A0A0W0YUR6_9GAMM</name>
<accession>A0A0W0YUR6</accession>